<dbReference type="RefSeq" id="WP_189217106.1">
    <property type="nucleotide sequence ID" value="NZ_BMQK01000004.1"/>
</dbReference>
<evidence type="ECO:0000313" key="2">
    <source>
        <dbReference type="EMBL" id="GGQ56627.1"/>
    </source>
</evidence>
<accession>A0A918BBV6</accession>
<comment type="caution">
    <text evidence="2">The sequence shown here is derived from an EMBL/GenBank/DDBJ whole genome shotgun (WGS) entry which is preliminary data.</text>
</comment>
<gene>
    <name evidence="2" type="ORF">GCM10010145_28360</name>
</gene>
<keyword evidence="1" id="KW-0812">Transmembrane</keyword>
<sequence length="308" mass="31837">MNVPTRSLRLALRLYPRDYRDRHGAEIAAVAADNTTGRGRAARGLEAAGVAGHALRLRTGLTSDRPAARLAAVAAPLVVAVAAGQQLAQVLPLSSAEPPLTFPWTGEIGGVPHTIALTAAVLWSLSLLSVLAGHWQPARAAGVLSVLAVLGARIDYVSHAFAEFDALLVLHNLLVVGLPQLLWAVLLLSAPRDLLVTSWSTRACAAVVTVITFLAATAGWQEGALSAIPAVIVALGAALALLTQDRALPPAVVLAALPLLFLTYEQTLMGTAGVSGAGQDLVTLLLTLPLLAVAVGLPVLNRRRADSA</sequence>
<organism evidence="2 3">
    <name type="scientific">Streptomyces ruber</name>
    <dbReference type="NCBI Taxonomy" id="83378"/>
    <lineage>
        <taxon>Bacteria</taxon>
        <taxon>Bacillati</taxon>
        <taxon>Actinomycetota</taxon>
        <taxon>Actinomycetes</taxon>
        <taxon>Kitasatosporales</taxon>
        <taxon>Streptomycetaceae</taxon>
        <taxon>Streptomyces</taxon>
    </lineage>
</organism>
<feature type="transmembrane region" description="Helical" evidence="1">
    <location>
        <begin position="138"/>
        <end position="154"/>
    </location>
</feature>
<dbReference type="AlphaFoldDB" id="A0A918BBV6"/>
<feature type="transmembrane region" description="Helical" evidence="1">
    <location>
        <begin position="224"/>
        <end position="243"/>
    </location>
</feature>
<feature type="transmembrane region" description="Helical" evidence="1">
    <location>
        <begin position="67"/>
        <end position="88"/>
    </location>
</feature>
<keyword evidence="1" id="KW-0472">Membrane</keyword>
<evidence type="ECO:0000256" key="1">
    <source>
        <dbReference type="SAM" id="Phobius"/>
    </source>
</evidence>
<feature type="transmembrane region" description="Helical" evidence="1">
    <location>
        <begin position="108"/>
        <end position="131"/>
    </location>
</feature>
<dbReference type="EMBL" id="BMQK01000004">
    <property type="protein sequence ID" value="GGQ56627.1"/>
    <property type="molecule type" value="Genomic_DNA"/>
</dbReference>
<proteinExistence type="predicted"/>
<feature type="transmembrane region" description="Helical" evidence="1">
    <location>
        <begin position="199"/>
        <end position="218"/>
    </location>
</feature>
<keyword evidence="1" id="KW-1133">Transmembrane helix</keyword>
<reference evidence="2" key="2">
    <citation type="submission" date="2020-09" db="EMBL/GenBank/DDBJ databases">
        <authorList>
            <person name="Sun Q."/>
            <person name="Ohkuma M."/>
        </authorList>
    </citation>
    <scope>NUCLEOTIDE SEQUENCE</scope>
    <source>
        <strain evidence="2">JCM 3131</strain>
    </source>
</reference>
<name>A0A918BBV6_9ACTN</name>
<keyword evidence="3" id="KW-1185">Reference proteome</keyword>
<protein>
    <submittedName>
        <fullName evidence="2">Uncharacterized protein</fullName>
    </submittedName>
</protein>
<feature type="transmembrane region" description="Helical" evidence="1">
    <location>
        <begin position="166"/>
        <end position="187"/>
    </location>
</feature>
<feature type="transmembrane region" description="Helical" evidence="1">
    <location>
        <begin position="281"/>
        <end position="300"/>
    </location>
</feature>
<reference evidence="2" key="1">
    <citation type="journal article" date="2014" name="Int. J. Syst. Evol. Microbiol.">
        <title>Complete genome sequence of Corynebacterium casei LMG S-19264T (=DSM 44701T), isolated from a smear-ripened cheese.</title>
        <authorList>
            <consortium name="US DOE Joint Genome Institute (JGI-PGF)"/>
            <person name="Walter F."/>
            <person name="Albersmeier A."/>
            <person name="Kalinowski J."/>
            <person name="Ruckert C."/>
        </authorList>
    </citation>
    <scope>NUCLEOTIDE SEQUENCE</scope>
    <source>
        <strain evidence="2">JCM 3131</strain>
    </source>
</reference>
<evidence type="ECO:0000313" key="3">
    <source>
        <dbReference type="Proteomes" id="UP000620156"/>
    </source>
</evidence>
<dbReference type="Proteomes" id="UP000620156">
    <property type="component" value="Unassembled WGS sequence"/>
</dbReference>
<feature type="transmembrane region" description="Helical" evidence="1">
    <location>
        <begin position="250"/>
        <end position="269"/>
    </location>
</feature>